<gene>
    <name evidence="4" type="ORF">CLF_109533</name>
</gene>
<feature type="region of interest" description="Disordered" evidence="3">
    <location>
        <begin position="62"/>
        <end position="81"/>
    </location>
</feature>
<dbReference type="SUPFAM" id="SSF52075">
    <property type="entry name" value="Outer arm dynein light chain 1"/>
    <property type="match status" value="1"/>
</dbReference>
<dbReference type="InterPro" id="IPR050836">
    <property type="entry name" value="SDS22/Internalin_LRR"/>
</dbReference>
<dbReference type="InterPro" id="IPR032675">
    <property type="entry name" value="LRR_dom_sf"/>
</dbReference>
<evidence type="ECO:0000256" key="3">
    <source>
        <dbReference type="SAM" id="MobiDB-lite"/>
    </source>
</evidence>
<reference key="2">
    <citation type="submission" date="2011-10" db="EMBL/GenBank/DDBJ databases">
        <title>The genome and transcriptome sequence of Clonorchis sinensis provide insights into the carcinogenic liver fluke.</title>
        <authorList>
            <person name="Wang X."/>
            <person name="Huang Y."/>
            <person name="Chen W."/>
            <person name="Liu H."/>
            <person name="Guo L."/>
            <person name="Chen Y."/>
            <person name="Luo F."/>
            <person name="Zhou W."/>
            <person name="Sun J."/>
            <person name="Mao Q."/>
            <person name="Liang P."/>
            <person name="Zhou C."/>
            <person name="Tian Y."/>
            <person name="Men J."/>
            <person name="Lv X."/>
            <person name="Huang L."/>
            <person name="Zhou J."/>
            <person name="Hu Y."/>
            <person name="Li R."/>
            <person name="Zhang F."/>
            <person name="Lei H."/>
            <person name="Li X."/>
            <person name="Hu X."/>
            <person name="Liang C."/>
            <person name="Xu J."/>
            <person name="Wu Z."/>
            <person name="Yu X."/>
        </authorList>
    </citation>
    <scope>NUCLEOTIDE SEQUENCE</scope>
    <source>
        <strain>Henan</strain>
    </source>
</reference>
<feature type="compositionally biased region" description="Polar residues" evidence="3">
    <location>
        <begin position="504"/>
        <end position="514"/>
    </location>
</feature>
<evidence type="ECO:0000256" key="1">
    <source>
        <dbReference type="ARBA" id="ARBA00022614"/>
    </source>
</evidence>
<feature type="region of interest" description="Disordered" evidence="3">
    <location>
        <begin position="481"/>
        <end position="526"/>
    </location>
</feature>
<dbReference type="PROSITE" id="PS51450">
    <property type="entry name" value="LRR"/>
    <property type="match status" value="2"/>
</dbReference>
<feature type="compositionally biased region" description="Acidic residues" evidence="3">
    <location>
        <begin position="482"/>
        <end position="494"/>
    </location>
</feature>
<dbReference type="InterPro" id="IPR001611">
    <property type="entry name" value="Leu-rich_rpt"/>
</dbReference>
<feature type="region of interest" description="Disordered" evidence="3">
    <location>
        <begin position="573"/>
        <end position="600"/>
    </location>
</feature>
<dbReference type="Pfam" id="PF14580">
    <property type="entry name" value="LRR_9"/>
    <property type="match status" value="1"/>
</dbReference>
<dbReference type="SMART" id="SM00365">
    <property type="entry name" value="LRR_SD22"/>
    <property type="match status" value="4"/>
</dbReference>
<keyword evidence="1" id="KW-0433">Leucine-rich repeat</keyword>
<organism evidence="4 5">
    <name type="scientific">Clonorchis sinensis</name>
    <name type="common">Chinese liver fluke</name>
    <dbReference type="NCBI Taxonomy" id="79923"/>
    <lineage>
        <taxon>Eukaryota</taxon>
        <taxon>Metazoa</taxon>
        <taxon>Spiralia</taxon>
        <taxon>Lophotrochozoa</taxon>
        <taxon>Platyhelminthes</taxon>
        <taxon>Trematoda</taxon>
        <taxon>Digenea</taxon>
        <taxon>Opisthorchiida</taxon>
        <taxon>Opisthorchiata</taxon>
        <taxon>Opisthorchiidae</taxon>
        <taxon>Clonorchis</taxon>
    </lineage>
</organism>
<dbReference type="Proteomes" id="UP000008909">
    <property type="component" value="Unassembled WGS sequence"/>
</dbReference>
<evidence type="ECO:0000313" key="4">
    <source>
        <dbReference type="EMBL" id="GAA53103.1"/>
    </source>
</evidence>
<sequence length="849" mass="95456">MGRSLHQYFDCFCPGFGIIFVLPSDMGKPEQTEDKIEITDGISTNNIFTEVGNNEQEDVKTLNQDSSASSQASRIEDVQSSYECTESSQTNDDKQENLTLLGEAAAAKTNATDIFNVDLSNLPYPPGYTIVSRHEPKQDRAPQREEELRYKGPRMTKEFLKRHCAKNKLYQTPHLNDVLYLHYNGFSKIENLEEYTGLRCLFLEVNGLDSLAGLEQQKELRSLYVAKNLLRKIENLDHMQYLDTLDVSNNMISKIENLDMLPNFTRLIIAHNKLTTLEDLLHVINCPQLSVLDLQHNHIKDPKVVEEVFAKMPSLRVLYNQGNPFVRVVKNYRKKVINLCKQLTYLDDRPVFPKDRACAEAFYEGGAELENEVRQKWNAEEQQKIIDSCQCEFFNGTSRCQCLANVNSIDRERPLPETGLFSFIKVSDTRYPGLREKRQIIEARRREKELREAAEAAGLPTDNIHVNPGDIDWLYGANQQDVSEEAESNGDEEQGDKTEEVSEPEQNNSENITSGAGDMGELQRTQPRSGPIMAAHMIKEVCDELHEICKGTSTLRNSVSREEEELQAFGQIIDNDGAFSTNGNEPPGSKDSESDMPGPDAHLCDINPNKGQNIQSGPKVENINICYKQLIIMSSQFSAGLPQHISSVTAVLFVVKQFNKLRNFAASMQYVTPIGVEPCATKLSMSDNSNQILELDDEFGENSIENLRAPSPLHCTQHEAPKDLIKECHWANTSKAPAANGWTNTLGSPNPRIIELDLDAGKYISDRHRLSYNTFSDLVQNSESESVPQNGLLNLTEQKQANLEAWIQAKQCEELTAVSPGPLISTDNTLLTSANEDGVEEEINLEERT</sequence>
<feature type="non-terminal residue" evidence="4">
    <location>
        <position position="849"/>
    </location>
</feature>
<dbReference type="PANTHER" id="PTHR46652:SF3">
    <property type="entry name" value="LEUCINE-RICH REPEAT-CONTAINING PROTEIN 9"/>
    <property type="match status" value="1"/>
</dbReference>
<dbReference type="AlphaFoldDB" id="G7YJH0"/>
<dbReference type="PANTHER" id="PTHR46652">
    <property type="entry name" value="LEUCINE-RICH REPEAT AND IQ DOMAIN-CONTAINING PROTEIN 1-RELATED"/>
    <property type="match status" value="1"/>
</dbReference>
<accession>G7YJH0</accession>
<reference evidence="4" key="1">
    <citation type="journal article" date="2011" name="Genome Biol.">
        <title>The draft genome of the carcinogenic human liver fluke Clonorchis sinensis.</title>
        <authorList>
            <person name="Wang X."/>
            <person name="Chen W."/>
            <person name="Huang Y."/>
            <person name="Sun J."/>
            <person name="Men J."/>
            <person name="Liu H."/>
            <person name="Luo F."/>
            <person name="Guo L."/>
            <person name="Lv X."/>
            <person name="Deng C."/>
            <person name="Zhou C."/>
            <person name="Fan Y."/>
            <person name="Li X."/>
            <person name="Huang L."/>
            <person name="Hu Y."/>
            <person name="Liang C."/>
            <person name="Hu X."/>
            <person name="Xu J."/>
            <person name="Yu X."/>
        </authorList>
    </citation>
    <scope>NUCLEOTIDE SEQUENCE [LARGE SCALE GENOMIC DNA]</scope>
    <source>
        <strain evidence="4">Henan</strain>
    </source>
</reference>
<proteinExistence type="predicted"/>
<dbReference type="EMBL" id="DF143419">
    <property type="protein sequence ID" value="GAA53103.1"/>
    <property type="molecule type" value="Genomic_DNA"/>
</dbReference>
<keyword evidence="5" id="KW-1185">Reference proteome</keyword>
<evidence type="ECO:0000313" key="5">
    <source>
        <dbReference type="Proteomes" id="UP000008909"/>
    </source>
</evidence>
<keyword evidence="2" id="KW-0677">Repeat</keyword>
<evidence type="ECO:0000256" key="2">
    <source>
        <dbReference type="ARBA" id="ARBA00022737"/>
    </source>
</evidence>
<protein>
    <submittedName>
        <fullName evidence="4">Leucine-rich repeat-containing protein 50</fullName>
    </submittedName>
</protein>
<name>G7YJH0_CLOSI</name>
<dbReference type="Gene3D" id="3.80.10.10">
    <property type="entry name" value="Ribonuclease Inhibitor"/>
    <property type="match status" value="2"/>
</dbReference>